<reference evidence="1" key="2">
    <citation type="submission" date="2022-06" db="UniProtKB">
        <authorList>
            <consortium name="EnsemblMetazoa"/>
        </authorList>
    </citation>
    <scope>IDENTIFICATION</scope>
    <source>
        <strain evidence="1">PS312</strain>
    </source>
</reference>
<protein>
    <submittedName>
        <fullName evidence="1">Uncharacterized protein</fullName>
    </submittedName>
</protein>
<proteinExistence type="predicted"/>
<sequence length="195" mass="21334">MLFIFQFKQGVQAFDFGRLLIGIKTKSMVIIHYYRVIYDANPTECYDEKIPPNSSPPFSPPLLPCSYSRSSLLLSWLQQLQQALLWLQLQVSLLQALHGSRPACLYWQRCRRDRLVWQPVVASEDTVASGCSAIVLFSFLTFTSSSSFFSTAASPETENVSLLATDCCREIAAVAAAAAAGLALAAAAPLVTGGF</sequence>
<reference evidence="2" key="1">
    <citation type="journal article" date="2008" name="Nat. Genet.">
        <title>The Pristionchus pacificus genome provides a unique perspective on nematode lifestyle and parasitism.</title>
        <authorList>
            <person name="Dieterich C."/>
            <person name="Clifton S.W."/>
            <person name="Schuster L.N."/>
            <person name="Chinwalla A."/>
            <person name="Delehaunty K."/>
            <person name="Dinkelacker I."/>
            <person name="Fulton L."/>
            <person name="Fulton R."/>
            <person name="Godfrey J."/>
            <person name="Minx P."/>
            <person name="Mitreva M."/>
            <person name="Roeseler W."/>
            <person name="Tian H."/>
            <person name="Witte H."/>
            <person name="Yang S.P."/>
            <person name="Wilson R.K."/>
            <person name="Sommer R.J."/>
        </authorList>
    </citation>
    <scope>NUCLEOTIDE SEQUENCE [LARGE SCALE GENOMIC DNA]</scope>
    <source>
        <strain evidence="2">PS312</strain>
    </source>
</reference>
<dbReference type="AlphaFoldDB" id="A0A2A6C6L6"/>
<gene>
    <name evidence="1" type="primary">WBGene00281934</name>
</gene>
<organism evidence="1 2">
    <name type="scientific">Pristionchus pacificus</name>
    <name type="common">Parasitic nematode worm</name>
    <dbReference type="NCBI Taxonomy" id="54126"/>
    <lineage>
        <taxon>Eukaryota</taxon>
        <taxon>Metazoa</taxon>
        <taxon>Ecdysozoa</taxon>
        <taxon>Nematoda</taxon>
        <taxon>Chromadorea</taxon>
        <taxon>Rhabditida</taxon>
        <taxon>Rhabditina</taxon>
        <taxon>Diplogasteromorpha</taxon>
        <taxon>Diplogasteroidea</taxon>
        <taxon>Neodiplogasteridae</taxon>
        <taxon>Pristionchus</taxon>
    </lineage>
</organism>
<accession>A0A2A6C6L6</accession>
<evidence type="ECO:0000313" key="1">
    <source>
        <dbReference type="EnsemblMetazoa" id="PPA43565.1"/>
    </source>
</evidence>
<accession>A0A8R1Z4S9</accession>
<dbReference type="Proteomes" id="UP000005239">
    <property type="component" value="Unassembled WGS sequence"/>
</dbReference>
<evidence type="ECO:0000313" key="2">
    <source>
        <dbReference type="Proteomes" id="UP000005239"/>
    </source>
</evidence>
<keyword evidence="2" id="KW-1185">Reference proteome</keyword>
<dbReference type="EnsemblMetazoa" id="PPA43565.1">
    <property type="protein sequence ID" value="PPA43565.1"/>
    <property type="gene ID" value="WBGene00281934"/>
</dbReference>
<name>A0A2A6C6L6_PRIPA</name>